<dbReference type="EMBL" id="CACRUE010000024">
    <property type="protein sequence ID" value="VYU05214.1"/>
    <property type="molecule type" value="Genomic_DNA"/>
</dbReference>
<dbReference type="EC" id="3.1.21.-" evidence="2"/>
<dbReference type="PANTHER" id="PTHR37291">
    <property type="entry name" value="5-METHYLCYTOSINE-SPECIFIC RESTRICTION ENZYME B"/>
    <property type="match status" value="1"/>
</dbReference>
<accession>A0A6N3BPV5</accession>
<gene>
    <name evidence="2" type="primary">mcrB</name>
    <name evidence="2" type="ORF">IBLFYP30_01619</name>
</gene>
<dbReference type="InterPro" id="IPR003593">
    <property type="entry name" value="AAA+_ATPase"/>
</dbReference>
<name>A0A6N3BPV5_9FIRM</name>
<dbReference type="SUPFAM" id="SSF52540">
    <property type="entry name" value="P-loop containing nucleoside triphosphate hydrolases"/>
    <property type="match status" value="1"/>
</dbReference>
<dbReference type="GO" id="GO:0005524">
    <property type="term" value="F:ATP binding"/>
    <property type="evidence" value="ECO:0007669"/>
    <property type="project" value="InterPro"/>
</dbReference>
<evidence type="ECO:0000259" key="1">
    <source>
        <dbReference type="SMART" id="SM00382"/>
    </source>
</evidence>
<dbReference type="InterPro" id="IPR011704">
    <property type="entry name" value="ATPase_dyneun-rel_AAA"/>
</dbReference>
<proteinExistence type="predicted"/>
<sequence length="560" mass="66884">MDFNINKLDIDKLRNIISYYKKNVKNISLDEIYKIETIKTFQQNWDINAKDFYEMISNSLSKSKNLLASRNYFPKNMILYFAQKDPEMVREMFVNLFNETISLSRRIDSFRDSSDMLLKQYGNENMSNHYQYLNAISTYLFFRFPEKYCIYKEGKFKAFASKIGYDNIPKRGSFEILEAYYNMCDWVLDFVKSDEELVQMAFSRFNGLNFGDNGLHLIVEEIIYIGSRVNLDFESEEEMNDIDDSNLDLIKENYREYEKNQEKDVIKECDEIYTKQDFLDEVYITEKDYNFLVRLLDRKKNIILTGAPGIGKTFLSKRLAYSILEQKDDDKIEFVQFHQNYSYEDFIMGYKPSKEGFALKYGVFYNFCKKAEQNPNDKYFFIIDEINRGNLSKIFGELMMLIENNYRAQTIKLAYGDEKFSVPKNIYIIGIMNTADRGIAMIDYALRRRFSFFDLKPAFENERFMDYIKSFKSERIINLVEKIKILNKEIKEDFSLGEGFCIGHSYFFSDEISKKCSLDEIDMYIEEVIEFDIVPLLKEYWFDDYDKLEKWEKILRDIVN</sequence>
<dbReference type="InterPro" id="IPR052934">
    <property type="entry name" value="Methyl-DNA_Rec/Restrict_Enz"/>
</dbReference>
<dbReference type="Pfam" id="PF07728">
    <property type="entry name" value="AAA_5"/>
    <property type="match status" value="1"/>
</dbReference>
<dbReference type="SMART" id="SM00382">
    <property type="entry name" value="AAA"/>
    <property type="match status" value="1"/>
</dbReference>
<feature type="domain" description="AAA+ ATPase" evidence="1">
    <location>
        <begin position="298"/>
        <end position="456"/>
    </location>
</feature>
<evidence type="ECO:0000313" key="2">
    <source>
        <dbReference type="EMBL" id="VYU05214.1"/>
    </source>
</evidence>
<protein>
    <submittedName>
        <fullName evidence="2">5-methylcytosine-specific restriction enzyme B</fullName>
        <ecNumber evidence="2">3.1.21.-</ecNumber>
    </submittedName>
</protein>
<dbReference type="RefSeq" id="WP_024037223.1">
    <property type="nucleotide sequence ID" value="NZ_CACRUE010000024.1"/>
</dbReference>
<dbReference type="InterPro" id="IPR027417">
    <property type="entry name" value="P-loop_NTPase"/>
</dbReference>
<dbReference type="CDD" id="cd00009">
    <property type="entry name" value="AAA"/>
    <property type="match status" value="1"/>
</dbReference>
<dbReference type="PANTHER" id="PTHR37291:SF1">
    <property type="entry name" value="TYPE IV METHYL-DIRECTED RESTRICTION ENZYME ECOKMCRB SUBUNIT"/>
    <property type="match status" value="1"/>
</dbReference>
<keyword evidence="2" id="KW-0378">Hydrolase</keyword>
<reference evidence="2" key="1">
    <citation type="submission" date="2019-11" db="EMBL/GenBank/DDBJ databases">
        <authorList>
            <person name="Feng L."/>
        </authorList>
    </citation>
    <scope>NUCLEOTIDE SEQUENCE</scope>
    <source>
        <strain evidence="2">IbartlettiiLFYP30</strain>
    </source>
</reference>
<dbReference type="AlphaFoldDB" id="A0A6N3BPV5"/>
<dbReference type="GO" id="GO:0016887">
    <property type="term" value="F:ATP hydrolysis activity"/>
    <property type="evidence" value="ECO:0007669"/>
    <property type="project" value="InterPro"/>
</dbReference>
<dbReference type="Gene3D" id="3.40.50.300">
    <property type="entry name" value="P-loop containing nucleotide triphosphate hydrolases"/>
    <property type="match status" value="1"/>
</dbReference>
<organism evidence="2">
    <name type="scientific">Intestinibacter bartlettii</name>
    <dbReference type="NCBI Taxonomy" id="261299"/>
    <lineage>
        <taxon>Bacteria</taxon>
        <taxon>Bacillati</taxon>
        <taxon>Bacillota</taxon>
        <taxon>Clostridia</taxon>
        <taxon>Peptostreptococcales</taxon>
        <taxon>Peptostreptococcaceae</taxon>
        <taxon>Intestinibacter</taxon>
    </lineage>
</organism>